<dbReference type="EMBL" id="APCN01008924">
    <property type="status" value="NOT_ANNOTATED_CDS"/>
    <property type="molecule type" value="Genomic_DNA"/>
</dbReference>
<name>A0A182I0J8_ANOAR</name>
<sequence>FKANLRVTKPLFNEILSKIEHLIAPRHNRGLLGRVKLASTLRFLAQGSYQKGVGNEFNTAIAQSTFSETLEQTLTAMERELAYTINVNLTNQEKVDANSYFYEKLPVENVAMVKLASTLRFLAQGSYQKGVGNEFNTAIAQSMFTDTLEQTLTAMERELAYTINVNLTNQEKVDANSYFYEKLPVENVAMCVDGSHIRIIAPHENPTDYYNRKGFYSLNALMICDHRSLIRFVDARFFGSDHDSYIFNSSPISSYLDNKWNSGERDSAYPAKPWLIKPNRNSASGSSEALFNTQHANARSIIERTIGALKNRFRCIHAERQLHYTPKKCIKIVNVCCMLHNLLIMNGIILDE</sequence>
<dbReference type="InterPro" id="IPR045249">
    <property type="entry name" value="HARBI1-like"/>
</dbReference>
<dbReference type="Pfam" id="PF13359">
    <property type="entry name" value="DDE_Tnp_4"/>
    <property type="match status" value="1"/>
</dbReference>
<dbReference type="GO" id="GO:0004518">
    <property type="term" value="F:nuclease activity"/>
    <property type="evidence" value="ECO:0007669"/>
    <property type="project" value="UniProtKB-KW"/>
</dbReference>
<dbReference type="VEuPathDB" id="VectorBase:AARA21_014121"/>
<keyword evidence="4" id="KW-0540">Nuclease</keyword>
<dbReference type="EMBL" id="APCN01008925">
    <property type="status" value="NOT_ANNOTATED_CDS"/>
    <property type="molecule type" value="Genomic_DNA"/>
</dbReference>
<dbReference type="InterPro" id="IPR027806">
    <property type="entry name" value="HARBI1_dom"/>
</dbReference>
<evidence type="ECO:0000313" key="9">
    <source>
        <dbReference type="Proteomes" id="UP000075840"/>
    </source>
</evidence>
<dbReference type="PANTHER" id="PTHR22930">
    <property type="match status" value="1"/>
</dbReference>
<dbReference type="EnsemblMetazoa" id="AARA007087-RA">
    <property type="protein sequence ID" value="AARA007087-PA"/>
    <property type="gene ID" value="AARA007087"/>
</dbReference>
<dbReference type="VEuPathDB" id="VectorBase:AARA007087"/>
<organism evidence="8 9">
    <name type="scientific">Anopheles arabiensis</name>
    <name type="common">Mosquito</name>
    <dbReference type="NCBI Taxonomy" id="7173"/>
    <lineage>
        <taxon>Eukaryota</taxon>
        <taxon>Metazoa</taxon>
        <taxon>Ecdysozoa</taxon>
        <taxon>Arthropoda</taxon>
        <taxon>Hexapoda</taxon>
        <taxon>Insecta</taxon>
        <taxon>Pterygota</taxon>
        <taxon>Neoptera</taxon>
        <taxon>Endopterygota</taxon>
        <taxon>Diptera</taxon>
        <taxon>Nematocera</taxon>
        <taxon>Culicoidea</taxon>
        <taxon>Culicidae</taxon>
        <taxon>Anophelinae</taxon>
        <taxon>Anopheles</taxon>
    </lineage>
</organism>
<keyword evidence="5" id="KW-0479">Metal-binding</keyword>
<accession>A0A182I0J8</accession>
<evidence type="ECO:0000256" key="3">
    <source>
        <dbReference type="ARBA" id="ARBA00006958"/>
    </source>
</evidence>
<evidence type="ECO:0000313" key="8">
    <source>
        <dbReference type="EnsemblMetazoa" id="AARA007087-PA"/>
    </source>
</evidence>
<dbReference type="Proteomes" id="UP000075840">
    <property type="component" value="Unassembled WGS sequence"/>
</dbReference>
<dbReference type="VEuPathDB" id="VectorBase:AARA21_004169"/>
<reference evidence="8" key="1">
    <citation type="submission" date="2022-08" db="UniProtKB">
        <authorList>
            <consortium name="EnsemblMetazoa"/>
        </authorList>
    </citation>
    <scope>IDENTIFICATION</scope>
    <source>
        <strain evidence="8">Dongola</strain>
    </source>
</reference>
<evidence type="ECO:0000256" key="1">
    <source>
        <dbReference type="ARBA" id="ARBA00001968"/>
    </source>
</evidence>
<evidence type="ECO:0000256" key="2">
    <source>
        <dbReference type="ARBA" id="ARBA00004123"/>
    </source>
</evidence>
<comment type="cofactor">
    <cofactor evidence="1">
        <name>a divalent metal cation</name>
        <dbReference type="ChEBI" id="CHEBI:60240"/>
    </cofactor>
</comment>
<keyword evidence="6" id="KW-0378">Hydrolase</keyword>
<dbReference type="AlphaFoldDB" id="A0A182I0J8"/>
<proteinExistence type="inferred from homology"/>
<keyword evidence="7" id="KW-0539">Nucleus</keyword>
<evidence type="ECO:0000256" key="4">
    <source>
        <dbReference type="ARBA" id="ARBA00022722"/>
    </source>
</evidence>
<evidence type="ECO:0000256" key="6">
    <source>
        <dbReference type="ARBA" id="ARBA00022801"/>
    </source>
</evidence>
<comment type="similarity">
    <text evidence="3">Belongs to the HARBI1 family.</text>
</comment>
<dbReference type="GO" id="GO:0005634">
    <property type="term" value="C:nucleus"/>
    <property type="evidence" value="ECO:0007669"/>
    <property type="project" value="UniProtKB-SubCell"/>
</dbReference>
<dbReference type="GO" id="GO:0046872">
    <property type="term" value="F:metal ion binding"/>
    <property type="evidence" value="ECO:0007669"/>
    <property type="project" value="UniProtKB-KW"/>
</dbReference>
<dbReference type="GO" id="GO:0016787">
    <property type="term" value="F:hydrolase activity"/>
    <property type="evidence" value="ECO:0007669"/>
    <property type="project" value="UniProtKB-KW"/>
</dbReference>
<comment type="subcellular location">
    <subcellularLocation>
        <location evidence="2">Nucleus</location>
    </subcellularLocation>
</comment>
<protein>
    <submittedName>
        <fullName evidence="8">Uncharacterized protein</fullName>
    </submittedName>
</protein>
<keyword evidence="9" id="KW-1185">Reference proteome</keyword>
<dbReference type="PANTHER" id="PTHR22930:SF289">
    <property type="entry name" value="DDE TNP4 DOMAIN-CONTAINING PROTEIN-RELATED"/>
    <property type="match status" value="1"/>
</dbReference>
<evidence type="ECO:0000256" key="5">
    <source>
        <dbReference type="ARBA" id="ARBA00022723"/>
    </source>
</evidence>
<evidence type="ECO:0000256" key="7">
    <source>
        <dbReference type="ARBA" id="ARBA00023242"/>
    </source>
</evidence>